<accession>A0A3B0Y0A4</accession>
<dbReference type="AlphaFoldDB" id="A0A3B0Y0A4"/>
<proteinExistence type="predicted"/>
<reference evidence="1" key="1">
    <citation type="submission" date="2018-06" db="EMBL/GenBank/DDBJ databases">
        <authorList>
            <person name="Zhirakovskaya E."/>
        </authorList>
    </citation>
    <scope>NUCLEOTIDE SEQUENCE</scope>
</reference>
<sequence length="88" mass="9761">MISKKLITLTLAAAIATPLYAPLVQATEFKVNCNTVDDCMSKGDKLTKKKLSLAVEAYRNAIKKDVENKDAWRKFEKIVVRVSEEGGC</sequence>
<gene>
    <name evidence="1" type="ORF">MNBD_GAMMA09-3637</name>
</gene>
<evidence type="ECO:0000313" key="1">
    <source>
        <dbReference type="EMBL" id="VAW61826.1"/>
    </source>
</evidence>
<dbReference type="EMBL" id="UOFI01000015">
    <property type="protein sequence ID" value="VAW61826.1"/>
    <property type="molecule type" value="Genomic_DNA"/>
</dbReference>
<name>A0A3B0Y0A4_9ZZZZ</name>
<protein>
    <submittedName>
        <fullName evidence="1">Uncharacterized protein</fullName>
    </submittedName>
</protein>
<organism evidence="1">
    <name type="scientific">hydrothermal vent metagenome</name>
    <dbReference type="NCBI Taxonomy" id="652676"/>
    <lineage>
        <taxon>unclassified sequences</taxon>
        <taxon>metagenomes</taxon>
        <taxon>ecological metagenomes</taxon>
    </lineage>
</organism>